<proteinExistence type="predicted"/>
<dbReference type="CDD" id="cd10150">
    <property type="entry name" value="CobN_like"/>
    <property type="match status" value="1"/>
</dbReference>
<accession>A0AAU8H0Z7</accession>
<keyword evidence="2" id="KW-0436">Ligase</keyword>
<sequence length="797" mass="90672">MLKVVAVVWQSYYNMLLKASKDIKDFSVKVYSVRALENEPEKLDIALRDIEDADILFFYRSNESVWEKIERKLKEGGIKGKVVCLGHDPSYWTLSDVAPEIIGKAYSYLVINGEKNIKNMFLFLASNVAGLDIHYEEPEQIPWEGVYHPDAEKIFTSIDEYMDWYKKKDAPTVGILFSRHYWINGNTEVEDLLIRELEAKGFNVIAAFAYSVKDDALGTKGSGEVVLEWFIDKEGKPRIDAMVKLISFFLGTSRTKRMDNTDIASDGVEILKKLDVPVISPVSSYYKTIEEWEKEELNLDIGWSVALPEFEGVIEPLIISAQVEGSEDERRKMPIKERVKKLALRIERWIDLRRTPPHQRKIAFILHNNPCASVEATVGSAAHLDSLESVVRIMKRMKEAGYNVEPPEDGKALIDEIMNKKAISEFRWTTVEEIALKGGALAFVDKEKYLKWFNELPEKTRLRMIEAWGEPPGEHKNGIPPAMVYDGKIVITGLNFGNVLVMVQPKRGCAGARCDGQVCKILHDPDVPPPHQYVATYKWLSREFKVNAIVHVGTHGNLEFLPGKAVGLSNACFPDIGIDTVPHLYIYNADNPPEGTIAKRRSYAVLVDHMQTVLTEGGLYSELLELERLLGEYEDVKKKEPARKHALEHLIIAEIKKAKIDHEIKIFHNARKVQLSSLTHEELHQIPFEKIVEETHGKLSLIRNTQIQDGMHIFGDTPKGERRVDFIYSILRYDSGDEHSLKKEVARLLGYELSELLSHQSKIDPITGKSYGAIIEEIDRIGKEIVREVLNQQYVGL</sequence>
<evidence type="ECO:0000313" key="2">
    <source>
        <dbReference type="EMBL" id="XCH47175.1"/>
    </source>
</evidence>
<organism evidence="2">
    <name type="scientific">Thermodesulfovibrio autotrophicus</name>
    <dbReference type="NCBI Taxonomy" id="3118333"/>
    <lineage>
        <taxon>Bacteria</taxon>
        <taxon>Pseudomonadati</taxon>
        <taxon>Nitrospirota</taxon>
        <taxon>Thermodesulfovibrionia</taxon>
        <taxon>Thermodesulfovibrionales</taxon>
        <taxon>Thermodesulfovibrionaceae</taxon>
        <taxon>Thermodesulfovibrio</taxon>
    </lineage>
</organism>
<name>A0AAU8H0Z7_9BACT</name>
<dbReference type="KEGG" id="taut:V4D30_02600"/>
<reference evidence="2" key="1">
    <citation type="submission" date="2024-01" db="EMBL/GenBank/DDBJ databases">
        <title>The first autotrophic representatives of the genus Thermodesulfovibrio.</title>
        <authorList>
            <person name="Maltseva A.I."/>
            <person name="Elcheninov A.G."/>
            <person name="Kublanov I.V."/>
            <person name="Lebedinsky A.V."/>
            <person name="Frolov E.N."/>
        </authorList>
    </citation>
    <scope>NUCLEOTIDE SEQUENCE</scope>
    <source>
        <strain evidence="2">3907-1M</strain>
    </source>
</reference>
<dbReference type="RefSeq" id="WP_353684702.1">
    <property type="nucleotide sequence ID" value="NZ_CP144373.1"/>
</dbReference>
<dbReference type="GO" id="GO:0051116">
    <property type="term" value="F:cobaltochelatase activity"/>
    <property type="evidence" value="ECO:0007669"/>
    <property type="project" value="UniProtKB-EC"/>
</dbReference>
<protein>
    <submittedName>
        <fullName evidence="2">Cobaltochelatase subunit CobN</fullName>
        <ecNumber evidence="2">6.6.1.2</ecNumber>
    </submittedName>
</protein>
<dbReference type="PANTHER" id="PTHR44119">
    <property type="entry name" value="MAGNESIUM-CHELATASE SUBUNIT CHLH, CHLOROPLASTIC"/>
    <property type="match status" value="1"/>
</dbReference>
<dbReference type="AlphaFoldDB" id="A0AAU8H0Z7"/>
<dbReference type="PANTHER" id="PTHR44119:SF7">
    <property type="entry name" value="MAGNESIUM CHELATASE SUBUNIT"/>
    <property type="match status" value="1"/>
</dbReference>
<feature type="domain" description="CobN/magnesium chelatase" evidence="1">
    <location>
        <begin position="107"/>
        <end position="793"/>
    </location>
</feature>
<dbReference type="EC" id="6.6.1.2" evidence="2"/>
<dbReference type="Pfam" id="PF02514">
    <property type="entry name" value="CobN-Mg_chel"/>
    <property type="match status" value="1"/>
</dbReference>
<evidence type="ECO:0000259" key="1">
    <source>
        <dbReference type="Pfam" id="PF02514"/>
    </source>
</evidence>
<dbReference type="EMBL" id="CP144373">
    <property type="protein sequence ID" value="XCH47175.1"/>
    <property type="molecule type" value="Genomic_DNA"/>
</dbReference>
<gene>
    <name evidence="2" type="ORF">V4D30_02600</name>
</gene>
<dbReference type="InterPro" id="IPR003672">
    <property type="entry name" value="CobN/Mg_chltase"/>
</dbReference>